<proteinExistence type="predicted"/>
<sequence>MNETLANGEGSSPDAPHIVCADDDGDIRQMLEFSLESEGYEVTTCADGAKCWDCLLEMATPDLIVLDVMMPGHGGFELLGKIRESERLADVPVIILTSRTREEDVVTGFDSGANHYVEKPFSPRGLAARIRTVLE</sequence>
<evidence type="ECO:0000313" key="7">
    <source>
        <dbReference type="Proteomes" id="UP000783863"/>
    </source>
</evidence>
<feature type="domain" description="Response regulatory" evidence="5">
    <location>
        <begin position="17"/>
        <end position="134"/>
    </location>
</feature>
<comment type="caution">
    <text evidence="6">The sequence shown here is derived from an EMBL/GenBank/DDBJ whole genome shotgun (WGS) entry which is preliminary data.</text>
</comment>
<keyword evidence="2" id="KW-0902">Two-component regulatory system</keyword>
<dbReference type="PANTHER" id="PTHR48111">
    <property type="entry name" value="REGULATOR OF RPOS"/>
    <property type="match status" value="1"/>
</dbReference>
<dbReference type="GO" id="GO:0032993">
    <property type="term" value="C:protein-DNA complex"/>
    <property type="evidence" value="ECO:0007669"/>
    <property type="project" value="TreeGrafter"/>
</dbReference>
<evidence type="ECO:0000256" key="1">
    <source>
        <dbReference type="ARBA" id="ARBA00022553"/>
    </source>
</evidence>
<dbReference type="InterPro" id="IPR011006">
    <property type="entry name" value="CheY-like_superfamily"/>
</dbReference>
<evidence type="ECO:0000256" key="2">
    <source>
        <dbReference type="ARBA" id="ARBA00023012"/>
    </source>
</evidence>
<organism evidence="6 7">
    <name type="scientific">Haloarcula salinisoli</name>
    <dbReference type="NCBI Taxonomy" id="2487746"/>
    <lineage>
        <taxon>Archaea</taxon>
        <taxon>Methanobacteriati</taxon>
        <taxon>Methanobacteriota</taxon>
        <taxon>Stenosarchaea group</taxon>
        <taxon>Halobacteria</taxon>
        <taxon>Halobacteriales</taxon>
        <taxon>Haloarculaceae</taxon>
        <taxon>Haloarcula</taxon>
    </lineage>
</organism>
<dbReference type="CDD" id="cd17574">
    <property type="entry name" value="REC_OmpR"/>
    <property type="match status" value="1"/>
</dbReference>
<name>A0A8J7YBW2_9EURY</name>
<dbReference type="EMBL" id="RKLQ01000001">
    <property type="protein sequence ID" value="MBX0302587.1"/>
    <property type="molecule type" value="Genomic_DNA"/>
</dbReference>
<dbReference type="PROSITE" id="PS50110">
    <property type="entry name" value="RESPONSE_REGULATORY"/>
    <property type="match status" value="1"/>
</dbReference>
<feature type="modified residue" description="4-aspartylphosphate" evidence="4">
    <location>
        <position position="67"/>
    </location>
</feature>
<dbReference type="GO" id="GO:0006355">
    <property type="term" value="P:regulation of DNA-templated transcription"/>
    <property type="evidence" value="ECO:0007669"/>
    <property type="project" value="TreeGrafter"/>
</dbReference>
<dbReference type="GO" id="GO:0000156">
    <property type="term" value="F:phosphorelay response regulator activity"/>
    <property type="evidence" value="ECO:0007669"/>
    <property type="project" value="TreeGrafter"/>
</dbReference>
<evidence type="ECO:0000256" key="3">
    <source>
        <dbReference type="ARBA" id="ARBA00023125"/>
    </source>
</evidence>
<gene>
    <name evidence="6" type="ORF">EGD98_02750</name>
</gene>
<reference evidence="6" key="1">
    <citation type="submission" date="2021-06" db="EMBL/GenBank/DDBJ databases">
        <title>Halomicroarcula sp. F24A a new haloarchaeum isolated from saline soil.</title>
        <authorList>
            <person name="Duran-Viseras A."/>
            <person name="Sanchez-Porro C."/>
            <person name="Ventosa A."/>
        </authorList>
    </citation>
    <scope>NUCLEOTIDE SEQUENCE</scope>
    <source>
        <strain evidence="6">F24A</strain>
    </source>
</reference>
<dbReference type="AlphaFoldDB" id="A0A8J7YBW2"/>
<evidence type="ECO:0000313" key="6">
    <source>
        <dbReference type="EMBL" id="MBX0302587.1"/>
    </source>
</evidence>
<accession>A0A8J7YBW2</accession>
<dbReference type="Gene3D" id="3.40.50.2300">
    <property type="match status" value="1"/>
</dbReference>
<dbReference type="PANTHER" id="PTHR48111:SF40">
    <property type="entry name" value="PHOSPHATE REGULON TRANSCRIPTIONAL REGULATORY PROTEIN PHOB"/>
    <property type="match status" value="1"/>
</dbReference>
<protein>
    <submittedName>
        <fullName evidence="6">Response regulator</fullName>
    </submittedName>
</protein>
<evidence type="ECO:0000256" key="4">
    <source>
        <dbReference type="PROSITE-ProRule" id="PRU00169"/>
    </source>
</evidence>
<keyword evidence="3" id="KW-0238">DNA-binding</keyword>
<evidence type="ECO:0000259" key="5">
    <source>
        <dbReference type="PROSITE" id="PS50110"/>
    </source>
</evidence>
<dbReference type="GO" id="GO:0000976">
    <property type="term" value="F:transcription cis-regulatory region binding"/>
    <property type="evidence" value="ECO:0007669"/>
    <property type="project" value="TreeGrafter"/>
</dbReference>
<keyword evidence="1 4" id="KW-0597">Phosphoprotein</keyword>
<dbReference type="Pfam" id="PF00072">
    <property type="entry name" value="Response_reg"/>
    <property type="match status" value="1"/>
</dbReference>
<dbReference type="GO" id="GO:0005829">
    <property type="term" value="C:cytosol"/>
    <property type="evidence" value="ECO:0007669"/>
    <property type="project" value="TreeGrafter"/>
</dbReference>
<keyword evidence="7" id="KW-1185">Reference proteome</keyword>
<dbReference type="SUPFAM" id="SSF52172">
    <property type="entry name" value="CheY-like"/>
    <property type="match status" value="1"/>
</dbReference>
<dbReference type="InterPro" id="IPR039420">
    <property type="entry name" value="WalR-like"/>
</dbReference>
<dbReference type="Proteomes" id="UP000783863">
    <property type="component" value="Unassembled WGS sequence"/>
</dbReference>
<dbReference type="RefSeq" id="WP_220586823.1">
    <property type="nucleotide sequence ID" value="NZ_RKLQ01000001.1"/>
</dbReference>
<dbReference type="InterPro" id="IPR001789">
    <property type="entry name" value="Sig_transdc_resp-reg_receiver"/>
</dbReference>
<dbReference type="SMART" id="SM00448">
    <property type="entry name" value="REC"/>
    <property type="match status" value="1"/>
</dbReference>